<evidence type="ECO:0000313" key="3">
    <source>
        <dbReference type="Proteomes" id="UP000823934"/>
    </source>
</evidence>
<accession>A0A9D1Q6Y3</accession>
<dbReference type="EMBL" id="DXHP01000213">
    <property type="protein sequence ID" value="HIW07613.1"/>
    <property type="molecule type" value="Genomic_DNA"/>
</dbReference>
<reference evidence="2" key="1">
    <citation type="journal article" date="2021" name="PeerJ">
        <title>Extensive microbial diversity within the chicken gut microbiome revealed by metagenomics and culture.</title>
        <authorList>
            <person name="Gilroy R."/>
            <person name="Ravi A."/>
            <person name="Getino M."/>
            <person name="Pursley I."/>
            <person name="Horton D.L."/>
            <person name="Alikhan N.F."/>
            <person name="Baker D."/>
            <person name="Gharbi K."/>
            <person name="Hall N."/>
            <person name="Watson M."/>
            <person name="Adriaenssens E.M."/>
            <person name="Foster-Nyarko E."/>
            <person name="Jarju S."/>
            <person name="Secka A."/>
            <person name="Antonio M."/>
            <person name="Oren A."/>
            <person name="Chaudhuri R.R."/>
            <person name="La Ragione R."/>
            <person name="Hildebrand F."/>
            <person name="Pallen M.J."/>
        </authorList>
    </citation>
    <scope>NUCLEOTIDE SEQUENCE</scope>
    <source>
        <strain evidence="2">CHK160-9182</strain>
    </source>
</reference>
<name>A0A9D1Q6Y3_9GAMM</name>
<dbReference type="AlphaFoldDB" id="A0A9D1Q6Y3"/>
<gene>
    <name evidence="2" type="ORF">H9889_09865</name>
</gene>
<protein>
    <submittedName>
        <fullName evidence="2">GreA/GreB family elongation factor</fullName>
    </submittedName>
</protein>
<proteinExistence type="predicted"/>
<dbReference type="InterPro" id="IPR048987">
    <property type="entry name" value="PIN-TPR-GreABC"/>
</dbReference>
<organism evidence="2 3">
    <name type="scientific">Candidatus Ignatzschineria merdigallinarum</name>
    <dbReference type="NCBI Taxonomy" id="2838621"/>
    <lineage>
        <taxon>Bacteria</taxon>
        <taxon>Pseudomonadati</taxon>
        <taxon>Pseudomonadota</taxon>
        <taxon>Gammaproteobacteria</taxon>
        <taxon>Cardiobacteriales</taxon>
        <taxon>Ignatzschineriaceae</taxon>
        <taxon>Ignatzschineria</taxon>
    </lineage>
</organism>
<evidence type="ECO:0000259" key="1">
    <source>
        <dbReference type="Pfam" id="PF20698"/>
    </source>
</evidence>
<feature type="domain" description="PIN" evidence="1">
    <location>
        <begin position="946"/>
        <end position="1080"/>
    </location>
</feature>
<reference evidence="2" key="2">
    <citation type="submission" date="2021-04" db="EMBL/GenBank/DDBJ databases">
        <authorList>
            <person name="Gilroy R."/>
        </authorList>
    </citation>
    <scope>NUCLEOTIDE SEQUENCE</scope>
    <source>
        <strain evidence="2">CHK160-9182</strain>
    </source>
</reference>
<dbReference type="GO" id="GO:0003746">
    <property type="term" value="F:translation elongation factor activity"/>
    <property type="evidence" value="ECO:0007669"/>
    <property type="project" value="UniProtKB-KW"/>
</dbReference>
<sequence length="1247" mass="146273">MHKLRILKPENHADFEALCKHVYGTVFNCMMPKSYGRSGQKQYGIDLLIQKNDLNTPDNRIGIQCKHVEKLSFDNKSGDSICNEVKKADEGVEQGKINISHLIIVTSLASNADLIQKTEALSDERLEKGLFTVAIEFWNEIENHIYHDDALKKRYRNIDRFHQKVIEVAQTYFENGRYSSVVDILYEHIESNEFTQSEKINILKLLSFSYAYLLQREKAKKCIELAYQLNPDDNSVILAKLHVLSLSDDDIDLYKEFLGSLPDSSDEVFLGELEFESAVRLDIIPEFDQLSESLQNKYEVKLRYLVDANKRQDSLLFQKIYRLLSEEQQVRSEVILLRIQDSIQQQNLGLASELVKTYFNPRHKTLWMIEHIVIRDNIILTLFNVYLANQEYPNALALLEEVKHETHTLDDQLLYVYFDLAIQIKDQDLFTEGKERLKEQISNCSIDTLLRITQVSIKFKDLDLIEIIQAHISNNYSKIELDRFWLFVWLEDLESNPELFIKNIESSTLLIDPDFRILDRLVIKLKPLKDQNNELNELYERVVLGANRALGNLPNNVIFLPRVLNYFSITEQYEEAYFLLKRQPETESIRAQIYPLTIELNLLKEAKGYLTEISLKEIVDDEYLLINSLALAQRSLDWDLLEEIIRNKEKSSELSAKLWLIKLEKYEKYNRSQFLQILRNLPYKIKGENYELFAIAHLEIKYGFEEKGLYRILPVVRNNIFNSEVMMSYLMLLIKHKNLGIRKPLMVVREGTTVFYKDSMGNEYSVTIDFDGVFIDNPNFLSPKESFAKKLLSKSIGDTFDVEKLGEKDMYTIISIESIYLTLNKLVNNNMCKPNFSKDVRLMSVCLDDIENTIINPFIEMSEKREKGIYEVFETYIQWPFTLHTLTQGLGMEDKAFALIYEWPQKIKTPLYSDDFGLREDLQINPVFYDVVNQIPLRINDESVLVVDSLTFLELEKYSDFKVLDVLKAQIIVSSHTLDTFYNWRYNLQNQISEFSVGSQKGKLVRYDHNSGWLIDKFTKIINFIENYCDVFPSYGNDDSTLLENYMTMKTSSSEEQAVIRLCHEKNAVLFSLDSRLRLWVDAGFKINTIGIGSVLTYLVNEKLVDFEEAELILMSQILDNRSSIGFMDFSLYVKHMFTTQEKFVQILKHLKSYLNLVFEDREAVEYFWRYLSVELVKRLGKKPITDHIKFWLIDNIWEKAEATSLFLFRKKYLKRYAVSKDFEVDINKFQFEFLDDKMIVSYYLIS</sequence>
<keyword evidence="2" id="KW-0648">Protein biosynthesis</keyword>
<comment type="caution">
    <text evidence="2">The sequence shown here is derived from an EMBL/GenBank/DDBJ whole genome shotgun (WGS) entry which is preliminary data.</text>
</comment>
<dbReference type="InterPro" id="IPR011990">
    <property type="entry name" value="TPR-like_helical_dom_sf"/>
</dbReference>
<dbReference type="Pfam" id="PF20698">
    <property type="entry name" value="PIN-TPR-GreABC"/>
    <property type="match status" value="1"/>
</dbReference>
<dbReference type="SUPFAM" id="SSF48452">
    <property type="entry name" value="TPR-like"/>
    <property type="match status" value="1"/>
</dbReference>
<evidence type="ECO:0000313" key="2">
    <source>
        <dbReference type="EMBL" id="HIW07613.1"/>
    </source>
</evidence>
<dbReference type="Proteomes" id="UP000823934">
    <property type="component" value="Unassembled WGS sequence"/>
</dbReference>
<keyword evidence="2" id="KW-0251">Elongation factor</keyword>